<evidence type="ECO:0000313" key="2">
    <source>
        <dbReference type="Proteomes" id="UP000186132"/>
    </source>
</evidence>
<dbReference type="OrthoDB" id="3296590at2"/>
<protein>
    <recommendedName>
        <fullName evidence="3">DUF2867 domain-containing protein</fullName>
    </recommendedName>
</protein>
<dbReference type="RefSeq" id="WP_084181479.1">
    <property type="nucleotide sequence ID" value="NZ_FQVU01000006.1"/>
</dbReference>
<organism evidence="1 2">
    <name type="scientific">Jatrophihabitans endophyticus</name>
    <dbReference type="NCBI Taxonomy" id="1206085"/>
    <lineage>
        <taxon>Bacteria</taxon>
        <taxon>Bacillati</taxon>
        <taxon>Actinomycetota</taxon>
        <taxon>Actinomycetes</taxon>
        <taxon>Jatrophihabitantales</taxon>
        <taxon>Jatrophihabitantaceae</taxon>
        <taxon>Jatrophihabitans</taxon>
    </lineage>
</organism>
<sequence length="159" mass="16913">MPTLTTTHHATAADYGDRTVLTLAAPTTRPALEWARAIIERAPLPLRRGLPPGWRVLGMDFAAPPAAAVPARVLGWPVVSEAADLVVLGAHSRLGFDARLSVAVDGHRVAFATAIRHGSRASRLLWRAIAAGHRATVVVMLRRAARELGDPSESGTPRS</sequence>
<evidence type="ECO:0008006" key="3">
    <source>
        <dbReference type="Google" id="ProtNLM"/>
    </source>
</evidence>
<dbReference type="STRING" id="1206085.SAMN05443575_3925"/>
<dbReference type="Proteomes" id="UP000186132">
    <property type="component" value="Unassembled WGS sequence"/>
</dbReference>
<gene>
    <name evidence="1" type="ORF">SAMN05443575_3925</name>
</gene>
<reference evidence="1 2" key="1">
    <citation type="submission" date="2016-11" db="EMBL/GenBank/DDBJ databases">
        <authorList>
            <person name="Jaros S."/>
            <person name="Januszkiewicz K."/>
            <person name="Wedrychowicz H."/>
        </authorList>
    </citation>
    <scope>NUCLEOTIDE SEQUENCE [LARGE SCALE GENOMIC DNA]</scope>
    <source>
        <strain evidence="1 2">DSM 45627</strain>
    </source>
</reference>
<keyword evidence="2" id="KW-1185">Reference proteome</keyword>
<proteinExistence type="predicted"/>
<accession>A0A1M5T729</accession>
<dbReference type="AlphaFoldDB" id="A0A1M5T729"/>
<evidence type="ECO:0000313" key="1">
    <source>
        <dbReference type="EMBL" id="SHH46488.1"/>
    </source>
</evidence>
<dbReference type="EMBL" id="FQVU01000006">
    <property type="protein sequence ID" value="SHH46488.1"/>
    <property type="molecule type" value="Genomic_DNA"/>
</dbReference>
<name>A0A1M5T729_9ACTN</name>